<comment type="caution">
    <text evidence="4">The sequence shown here is derived from an EMBL/GenBank/DDBJ whole genome shotgun (WGS) entry which is preliminary data.</text>
</comment>
<protein>
    <submittedName>
        <fullName evidence="4">ABC transporter substrate-binding protein</fullName>
    </submittedName>
</protein>
<evidence type="ECO:0000259" key="3">
    <source>
        <dbReference type="PROSITE" id="PS50983"/>
    </source>
</evidence>
<proteinExistence type="inferred from homology"/>
<sequence length="359" mass="36727">MRARALCGLAAALALLASACASGGGTPAAGTGTPAPSAATGGFPVRAADCTGAETVFDTPPRRIVTSNAAALEMLLRLGAGDRVIGTGFPPGTGTMPADLAERAAAVPVLGRAVIAKEKLLGSGADLYVDTFASMGAMGGAMGAAPTEQEFAAAGVKHVQLHSTACADRLTGPQQDLSEVAADIRRLGAITGTTARAEELVAGMERTVGAVRTALAAVPADRRPSYFFFDADAGTKQPMAACGRQVANAVITLAGARNVFADCKGTFKPVSWEDVVAADPDWIQLGVRNRGSEAETRKAYEQAEAFLRDFPATRELKAVRAGHFVRIGSEVTTIAGVRNADTVLAVARAVHPGLTVEGR</sequence>
<dbReference type="InterPro" id="IPR050902">
    <property type="entry name" value="ABC_Transporter_SBP"/>
</dbReference>
<dbReference type="Pfam" id="PF01497">
    <property type="entry name" value="Peripla_BP_2"/>
    <property type="match status" value="1"/>
</dbReference>
<dbReference type="RefSeq" id="WP_344623906.1">
    <property type="nucleotide sequence ID" value="NZ_BAAALD010000022.1"/>
</dbReference>
<feature type="signal peptide" evidence="2">
    <location>
        <begin position="1"/>
        <end position="23"/>
    </location>
</feature>
<dbReference type="EMBL" id="BAAALD010000022">
    <property type="protein sequence ID" value="GAA1083248.1"/>
    <property type="molecule type" value="Genomic_DNA"/>
</dbReference>
<dbReference type="PROSITE" id="PS50983">
    <property type="entry name" value="FE_B12_PBP"/>
    <property type="match status" value="1"/>
</dbReference>
<evidence type="ECO:0000256" key="1">
    <source>
        <dbReference type="ARBA" id="ARBA00008814"/>
    </source>
</evidence>
<dbReference type="InterPro" id="IPR002491">
    <property type="entry name" value="ABC_transptr_periplasmic_BD"/>
</dbReference>
<keyword evidence="5" id="KW-1185">Reference proteome</keyword>
<dbReference type="PANTHER" id="PTHR30535">
    <property type="entry name" value="VITAMIN B12-BINDING PROTEIN"/>
    <property type="match status" value="1"/>
</dbReference>
<accession>A0ABN1THT0</accession>
<comment type="similarity">
    <text evidence="1">Belongs to the bacterial solute-binding protein 8 family.</text>
</comment>
<evidence type="ECO:0000313" key="4">
    <source>
        <dbReference type="EMBL" id="GAA1083248.1"/>
    </source>
</evidence>
<gene>
    <name evidence="4" type="ORF">GCM10009663_27980</name>
</gene>
<organism evidence="4 5">
    <name type="scientific">Kitasatospora arboriphila</name>
    <dbReference type="NCBI Taxonomy" id="258052"/>
    <lineage>
        <taxon>Bacteria</taxon>
        <taxon>Bacillati</taxon>
        <taxon>Actinomycetota</taxon>
        <taxon>Actinomycetes</taxon>
        <taxon>Kitasatosporales</taxon>
        <taxon>Streptomycetaceae</taxon>
        <taxon>Kitasatospora</taxon>
    </lineage>
</organism>
<feature type="chain" id="PRO_5045940773" evidence="2">
    <location>
        <begin position="24"/>
        <end position="359"/>
    </location>
</feature>
<name>A0ABN1THT0_9ACTN</name>
<evidence type="ECO:0000313" key="5">
    <source>
        <dbReference type="Proteomes" id="UP001499987"/>
    </source>
</evidence>
<dbReference type="PANTHER" id="PTHR30535:SF7">
    <property type="entry name" value="IRON(III) DICITRATE-BINDING PROTEIN"/>
    <property type="match status" value="1"/>
</dbReference>
<dbReference type="Gene3D" id="3.40.50.1980">
    <property type="entry name" value="Nitrogenase molybdenum iron protein domain"/>
    <property type="match status" value="2"/>
</dbReference>
<feature type="domain" description="Fe/B12 periplasmic-binding" evidence="3">
    <location>
        <begin position="63"/>
        <end position="354"/>
    </location>
</feature>
<dbReference type="SUPFAM" id="SSF53807">
    <property type="entry name" value="Helical backbone' metal receptor"/>
    <property type="match status" value="1"/>
</dbReference>
<evidence type="ECO:0000256" key="2">
    <source>
        <dbReference type="SAM" id="SignalP"/>
    </source>
</evidence>
<keyword evidence="2" id="KW-0732">Signal</keyword>
<dbReference type="Proteomes" id="UP001499987">
    <property type="component" value="Unassembled WGS sequence"/>
</dbReference>
<reference evidence="4 5" key="1">
    <citation type="journal article" date="2019" name="Int. J. Syst. Evol. Microbiol.">
        <title>The Global Catalogue of Microorganisms (GCM) 10K type strain sequencing project: providing services to taxonomists for standard genome sequencing and annotation.</title>
        <authorList>
            <consortium name="The Broad Institute Genomics Platform"/>
            <consortium name="The Broad Institute Genome Sequencing Center for Infectious Disease"/>
            <person name="Wu L."/>
            <person name="Ma J."/>
        </authorList>
    </citation>
    <scope>NUCLEOTIDE SEQUENCE [LARGE SCALE GENOMIC DNA]</scope>
    <source>
        <strain evidence="4 5">JCM 13002</strain>
    </source>
</reference>
<dbReference type="PROSITE" id="PS51257">
    <property type="entry name" value="PROKAR_LIPOPROTEIN"/>
    <property type="match status" value="1"/>
</dbReference>